<dbReference type="CDD" id="cd02966">
    <property type="entry name" value="TlpA_like_family"/>
    <property type="match status" value="1"/>
</dbReference>
<dbReference type="GO" id="GO:0016491">
    <property type="term" value="F:oxidoreductase activity"/>
    <property type="evidence" value="ECO:0007669"/>
    <property type="project" value="InterPro"/>
</dbReference>
<evidence type="ECO:0000259" key="1">
    <source>
        <dbReference type="PROSITE" id="PS51352"/>
    </source>
</evidence>
<gene>
    <name evidence="2" type="ORF">ENS64_00735</name>
</gene>
<name>A0A7C4QNV1_9PLAN</name>
<dbReference type="Gene3D" id="3.40.30.10">
    <property type="entry name" value="Glutaredoxin"/>
    <property type="match status" value="1"/>
</dbReference>
<feature type="domain" description="Thioredoxin" evidence="1">
    <location>
        <begin position="216"/>
        <end position="350"/>
    </location>
</feature>
<dbReference type="InterPro" id="IPR050553">
    <property type="entry name" value="Thioredoxin_ResA/DsbE_sf"/>
</dbReference>
<dbReference type="EMBL" id="DSVQ01000003">
    <property type="protein sequence ID" value="HGT37786.1"/>
    <property type="molecule type" value="Genomic_DNA"/>
</dbReference>
<proteinExistence type="predicted"/>
<dbReference type="SUPFAM" id="SSF52833">
    <property type="entry name" value="Thioredoxin-like"/>
    <property type="match status" value="1"/>
</dbReference>
<dbReference type="InterPro" id="IPR036249">
    <property type="entry name" value="Thioredoxin-like_sf"/>
</dbReference>
<sequence>MLRDIERATWYACPTSLTLVTWNEPRLADDMLLRQYLFYGELIVAAAWAWHAPLPANEPSNFSSLLTSQTRATFASILRYAEERPAAPDRPAAVHWLLQHAPPNGWEQDVISLAEQVLRAESADPDLIASARRVVILGLASRGEVAPALDALDLDLRSRRLRNPNGAIELCQSLAVRFQLRQERAAAEAVYDRLQTNYFLNPEVRDACDARKERLRLVGQPAPPLDVPDLDGRMLDWQQFQGQVVLVDFWATNCRPCLDELPRLKQLAREFRTNGVEILGISLDPDVETVHAFRQAQRLEWRFALDRDQVAPRFRVRLIPCLMVVDRKGNLVAVDVPPDDLRWLLLRVGG</sequence>
<organism evidence="2">
    <name type="scientific">Schlesneria paludicola</name>
    <dbReference type="NCBI Taxonomy" id="360056"/>
    <lineage>
        <taxon>Bacteria</taxon>
        <taxon>Pseudomonadati</taxon>
        <taxon>Planctomycetota</taxon>
        <taxon>Planctomycetia</taxon>
        <taxon>Planctomycetales</taxon>
        <taxon>Planctomycetaceae</taxon>
        <taxon>Schlesneria</taxon>
    </lineage>
</organism>
<dbReference type="InterPro" id="IPR000866">
    <property type="entry name" value="AhpC/TSA"/>
</dbReference>
<dbReference type="PANTHER" id="PTHR42852:SF13">
    <property type="entry name" value="PROTEIN DIPZ"/>
    <property type="match status" value="1"/>
</dbReference>
<dbReference type="PANTHER" id="PTHR42852">
    <property type="entry name" value="THIOL:DISULFIDE INTERCHANGE PROTEIN DSBE"/>
    <property type="match status" value="1"/>
</dbReference>
<dbReference type="PROSITE" id="PS51352">
    <property type="entry name" value="THIOREDOXIN_2"/>
    <property type="match status" value="1"/>
</dbReference>
<reference evidence="2" key="1">
    <citation type="journal article" date="2020" name="mSystems">
        <title>Genome- and Community-Level Interaction Insights into Carbon Utilization and Element Cycling Functions of Hydrothermarchaeota in Hydrothermal Sediment.</title>
        <authorList>
            <person name="Zhou Z."/>
            <person name="Liu Y."/>
            <person name="Xu W."/>
            <person name="Pan J."/>
            <person name="Luo Z.H."/>
            <person name="Li M."/>
        </authorList>
    </citation>
    <scope>NUCLEOTIDE SEQUENCE [LARGE SCALE GENOMIC DNA]</scope>
    <source>
        <strain evidence="2">SpSt-508</strain>
    </source>
</reference>
<dbReference type="InterPro" id="IPR013766">
    <property type="entry name" value="Thioredoxin_domain"/>
</dbReference>
<comment type="caution">
    <text evidence="2">The sequence shown here is derived from an EMBL/GenBank/DDBJ whole genome shotgun (WGS) entry which is preliminary data.</text>
</comment>
<evidence type="ECO:0000313" key="2">
    <source>
        <dbReference type="EMBL" id="HGT37786.1"/>
    </source>
</evidence>
<dbReference type="AlphaFoldDB" id="A0A7C4QNV1"/>
<protein>
    <submittedName>
        <fullName evidence="2">TlpA family protein disulfide reductase</fullName>
    </submittedName>
</protein>
<dbReference type="GO" id="GO:0016209">
    <property type="term" value="F:antioxidant activity"/>
    <property type="evidence" value="ECO:0007669"/>
    <property type="project" value="InterPro"/>
</dbReference>
<accession>A0A7C4QNV1</accession>
<dbReference type="Pfam" id="PF00578">
    <property type="entry name" value="AhpC-TSA"/>
    <property type="match status" value="1"/>
</dbReference>